<feature type="chain" id="PRO_5008678203" description="Rhoptry associated adhesin" evidence="2">
    <location>
        <begin position="23"/>
        <end position="277"/>
    </location>
</feature>
<evidence type="ECO:0000313" key="3">
    <source>
        <dbReference type="EMBL" id="SBT79190.1"/>
    </source>
</evidence>
<reference evidence="3 4" key="1">
    <citation type="submission" date="2016-06" db="EMBL/GenBank/DDBJ databases">
        <authorList>
            <consortium name="Pathogen Informatics"/>
        </authorList>
    </citation>
    <scope>NUCLEOTIDE SEQUENCE [LARGE SCALE GENOMIC DNA]</scope>
    <source>
        <strain evidence="3">PmlGA01</strain>
    </source>
</reference>
<evidence type="ECO:0000256" key="2">
    <source>
        <dbReference type="SAM" id="SignalP"/>
    </source>
</evidence>
<keyword evidence="2" id="KW-0732">Signal</keyword>
<gene>
    <name evidence="3" type="primary">PmlGA01_080015200</name>
    <name evidence="3" type="ORF">PMLGA01_080015200</name>
</gene>
<sequence>MKRLLVLFAICIFIMWTNNVKSSIYTNSKRKRHWNLMKRNNLNNDNRSNYSFLMLHKENDEKTNNDSNNNTKKEKEGDDNNNSNNNNNSNSNNNSGSNNVSGPDKKNAESNSNEKKNEESNANEKKNEENNANEKKQEEDNSNEKKNEENSSKQTNESLPPEKKINKDNLLEYGTHDKDGNFIPSYKTLTDEILSINNSLERASNYLKIGCSHILKTLEFIPESKLSTQYIKVDTKNVYLKDISTECQNIFFSIEKLTMTIIVLNSKLNKFIYVSDK</sequence>
<dbReference type="Proteomes" id="UP000219799">
    <property type="component" value="Chromosome 8"/>
</dbReference>
<dbReference type="EMBL" id="LT594496">
    <property type="protein sequence ID" value="SBT79190.1"/>
    <property type="molecule type" value="Genomic_DNA"/>
</dbReference>
<proteinExistence type="predicted"/>
<accession>A0A1C3KY89</accession>
<evidence type="ECO:0000256" key="1">
    <source>
        <dbReference type="SAM" id="MobiDB-lite"/>
    </source>
</evidence>
<feature type="compositionally biased region" description="Basic and acidic residues" evidence="1">
    <location>
        <begin position="103"/>
        <end position="151"/>
    </location>
</feature>
<evidence type="ECO:0008006" key="5">
    <source>
        <dbReference type="Google" id="ProtNLM"/>
    </source>
</evidence>
<feature type="signal peptide" evidence="2">
    <location>
        <begin position="1"/>
        <end position="22"/>
    </location>
</feature>
<organism evidence="3 4">
    <name type="scientific">Plasmodium malariae</name>
    <dbReference type="NCBI Taxonomy" id="5858"/>
    <lineage>
        <taxon>Eukaryota</taxon>
        <taxon>Sar</taxon>
        <taxon>Alveolata</taxon>
        <taxon>Apicomplexa</taxon>
        <taxon>Aconoidasida</taxon>
        <taxon>Haemosporida</taxon>
        <taxon>Plasmodiidae</taxon>
        <taxon>Plasmodium</taxon>
        <taxon>Plasmodium (Plasmodium)</taxon>
    </lineage>
</organism>
<evidence type="ECO:0000313" key="4">
    <source>
        <dbReference type="Proteomes" id="UP000219799"/>
    </source>
</evidence>
<feature type="compositionally biased region" description="Low complexity" evidence="1">
    <location>
        <begin position="80"/>
        <end position="99"/>
    </location>
</feature>
<dbReference type="VEuPathDB" id="PlasmoDB:PmUG01_08028200"/>
<dbReference type="AlphaFoldDB" id="A0A1C3KY89"/>
<protein>
    <recommendedName>
        <fullName evidence="5">Rhoptry associated adhesin</fullName>
    </recommendedName>
</protein>
<name>A0A1C3KY89_PLAMA</name>
<feature type="region of interest" description="Disordered" evidence="1">
    <location>
        <begin position="58"/>
        <end position="165"/>
    </location>
</feature>